<evidence type="ECO:0000259" key="6">
    <source>
        <dbReference type="Pfam" id="PF03775"/>
    </source>
</evidence>
<keyword evidence="3 4" id="KW-0131">Cell cycle</keyword>
<comment type="subunit">
    <text evidence="4">Interacts with MinD and FtsZ.</text>
</comment>
<dbReference type="Pfam" id="PF03775">
    <property type="entry name" value="MinC_C"/>
    <property type="match status" value="1"/>
</dbReference>
<evidence type="ECO:0000256" key="2">
    <source>
        <dbReference type="ARBA" id="ARBA00023210"/>
    </source>
</evidence>
<name>A0A7X9FQT9_9DELT</name>
<evidence type="ECO:0000313" key="7">
    <source>
        <dbReference type="EMBL" id="NMC62627.1"/>
    </source>
</evidence>
<dbReference type="InterPro" id="IPR016098">
    <property type="entry name" value="CAP/MinC_C"/>
</dbReference>
<accession>A0A7X9FQT9</accession>
<dbReference type="HAMAP" id="MF_00267">
    <property type="entry name" value="MinC"/>
    <property type="match status" value="1"/>
</dbReference>
<proteinExistence type="inferred from homology"/>
<dbReference type="Proteomes" id="UP000524246">
    <property type="component" value="Unassembled WGS sequence"/>
</dbReference>
<dbReference type="GO" id="GO:0000902">
    <property type="term" value="P:cell morphogenesis"/>
    <property type="evidence" value="ECO:0007669"/>
    <property type="project" value="InterPro"/>
</dbReference>
<reference evidence="7 8" key="1">
    <citation type="journal article" date="2020" name="Biotechnol. Biofuels">
        <title>New insights from the biogas microbiome by comprehensive genome-resolved metagenomics of nearly 1600 species originating from multiple anaerobic digesters.</title>
        <authorList>
            <person name="Campanaro S."/>
            <person name="Treu L."/>
            <person name="Rodriguez-R L.M."/>
            <person name="Kovalovszki A."/>
            <person name="Ziels R.M."/>
            <person name="Maus I."/>
            <person name="Zhu X."/>
            <person name="Kougias P.G."/>
            <person name="Basile A."/>
            <person name="Luo G."/>
            <person name="Schluter A."/>
            <person name="Konstantinidis K.T."/>
            <person name="Angelidaki I."/>
        </authorList>
    </citation>
    <scope>NUCLEOTIDE SEQUENCE [LARGE SCALE GENOMIC DNA]</scope>
    <source>
        <strain evidence="7">AS27yjCOA_65</strain>
    </source>
</reference>
<feature type="region of interest" description="Disordered" evidence="5">
    <location>
        <begin position="1"/>
        <end position="21"/>
    </location>
</feature>
<dbReference type="InterPro" id="IPR013033">
    <property type="entry name" value="MinC"/>
</dbReference>
<dbReference type="SUPFAM" id="SSF63848">
    <property type="entry name" value="Cell-division inhibitor MinC, C-terminal domain"/>
    <property type="match status" value="1"/>
</dbReference>
<comment type="function">
    <text evidence="4">Cell division inhibitor that blocks the formation of polar Z ring septums. Rapidly oscillates between the poles of the cell to destabilize FtsZ filaments that have formed before they mature into polar Z rings. Prevents FtsZ polymerization.</text>
</comment>
<dbReference type="GO" id="GO:1901891">
    <property type="term" value="P:regulation of cell septum assembly"/>
    <property type="evidence" value="ECO:0007669"/>
    <property type="project" value="InterPro"/>
</dbReference>
<sequence length="282" mass="30530">MDTFDGDVSGTDNTASDRGGIVGARGTAEGLVIRIDGRVDAESLKLAVEDFVSSRERFLAGNDVTLEWVGEKASEDVETEIRQFLKNDFNITVKTSTLKRPTVVKKQSVMPEDSFDPDFAEALSSKSVPVQNEVMGLFGGIEGLNDVTQRVQKHGAVDGNLWDDPNARMIFSMLRSGQRVETEHSLIVFGDVNSGAELVAGGDIVVLGTLRGVAHAGAYDETGGGRMIFALNLQPTQLRIGSVISRGSGDVREKGPEIARVDKDIIIVEAYSARNFLSRRRD</sequence>
<feature type="domain" description="Septum formation inhibitor MinC C-terminal" evidence="6">
    <location>
        <begin position="172"/>
        <end position="268"/>
    </location>
</feature>
<dbReference type="GO" id="GO:0000917">
    <property type="term" value="P:division septum assembly"/>
    <property type="evidence" value="ECO:0007669"/>
    <property type="project" value="UniProtKB-KW"/>
</dbReference>
<dbReference type="InterPro" id="IPR005526">
    <property type="entry name" value="Septum_form_inhib_MinC_C"/>
</dbReference>
<keyword evidence="2 4" id="KW-0717">Septation</keyword>
<evidence type="ECO:0000256" key="4">
    <source>
        <dbReference type="HAMAP-Rule" id="MF_00267"/>
    </source>
</evidence>
<organism evidence="7 8">
    <name type="scientific">SAR324 cluster bacterium</name>
    <dbReference type="NCBI Taxonomy" id="2024889"/>
    <lineage>
        <taxon>Bacteria</taxon>
        <taxon>Deltaproteobacteria</taxon>
        <taxon>SAR324 cluster</taxon>
    </lineage>
</organism>
<dbReference type="Gene3D" id="2.160.20.70">
    <property type="match status" value="1"/>
</dbReference>
<dbReference type="PANTHER" id="PTHR34108:SF1">
    <property type="entry name" value="SEPTUM SITE-DETERMINING PROTEIN MINC"/>
    <property type="match status" value="1"/>
</dbReference>
<dbReference type="InterPro" id="IPR036145">
    <property type="entry name" value="MinC_C_sf"/>
</dbReference>
<comment type="similarity">
    <text evidence="4">Belongs to the MinC family.</text>
</comment>
<evidence type="ECO:0000256" key="5">
    <source>
        <dbReference type="SAM" id="MobiDB-lite"/>
    </source>
</evidence>
<dbReference type="AlphaFoldDB" id="A0A7X9FQT9"/>
<evidence type="ECO:0000256" key="1">
    <source>
        <dbReference type="ARBA" id="ARBA00022618"/>
    </source>
</evidence>
<keyword evidence="1 4" id="KW-0132">Cell division</keyword>
<evidence type="ECO:0000313" key="8">
    <source>
        <dbReference type="Proteomes" id="UP000524246"/>
    </source>
</evidence>
<evidence type="ECO:0000256" key="3">
    <source>
        <dbReference type="ARBA" id="ARBA00023306"/>
    </source>
</evidence>
<dbReference type="PANTHER" id="PTHR34108">
    <property type="entry name" value="SEPTUM SITE-DETERMINING PROTEIN MINC"/>
    <property type="match status" value="1"/>
</dbReference>
<comment type="caution">
    <text evidence="7">The sequence shown here is derived from an EMBL/GenBank/DDBJ whole genome shotgun (WGS) entry which is preliminary data.</text>
</comment>
<dbReference type="EMBL" id="JAAZON010000235">
    <property type="protein sequence ID" value="NMC62627.1"/>
    <property type="molecule type" value="Genomic_DNA"/>
</dbReference>
<protein>
    <recommendedName>
        <fullName evidence="4">Probable septum site-determining protein MinC</fullName>
    </recommendedName>
</protein>
<gene>
    <name evidence="4" type="primary">minC</name>
    <name evidence="7" type="ORF">GYA55_05595</name>
</gene>